<keyword evidence="5" id="KW-0862">Zinc</keyword>
<dbReference type="FunFam" id="2.70.70.10:FF:000006">
    <property type="entry name" value="M23 family peptidase"/>
    <property type="match status" value="1"/>
</dbReference>
<evidence type="ECO:0000256" key="5">
    <source>
        <dbReference type="ARBA" id="ARBA00022833"/>
    </source>
</evidence>
<keyword evidence="8" id="KW-0472">Membrane</keyword>
<sequence>MTGWHDADAALPSSHVFLTIARGHRQKTIAISRWTALTAAIVLVFATLWSVGCTFYVAAHDTLLSAMTRRERDLQFDYEDQIAALQRQLERALSQHAQTERAIGSKLETLANQEVELRRNAGTVSHLAQQLLHLSARSSGTLQEDLSHPAPSVGQVDGALEKTAGRIEPDPGQPLSDRLANLSSDLGVIASRQQQDLTSLQSAAADRLTRFRDALTGVGLTAGRFAAPAGAGMGGPFVPLDPSKARTPFERTSLELLGTLAETEKMKGLVAHVPFGKPLEGSPEVTSPFGARIDPFLGRAAMHTGLDLRDETGTSVLATAPGRVSFAGSASGYGTMVEIDHGNGLATRYAHLSAISVALGEHVEAEEVIGRVGATGRATGPHLHYETRIDGEPVDPMRFLTAGSRLFADSAAHQ</sequence>
<evidence type="ECO:0000256" key="8">
    <source>
        <dbReference type="SAM" id="Phobius"/>
    </source>
</evidence>
<dbReference type="Gene3D" id="2.70.70.10">
    <property type="entry name" value="Glucose Permease (Domain IIA)"/>
    <property type="match status" value="1"/>
</dbReference>
<evidence type="ECO:0000313" key="10">
    <source>
        <dbReference type="EMBL" id="MCW6509020.1"/>
    </source>
</evidence>
<keyword evidence="4" id="KW-0378">Hydrolase</keyword>
<name>A0AA42CN49_9HYPH</name>
<protein>
    <submittedName>
        <fullName evidence="10">Peptidoglycan DD-metalloendopeptidase family protein</fullName>
    </submittedName>
</protein>
<dbReference type="AlphaFoldDB" id="A0AA42CN49"/>
<evidence type="ECO:0000256" key="4">
    <source>
        <dbReference type="ARBA" id="ARBA00022801"/>
    </source>
</evidence>
<feature type="domain" description="M23ase beta-sheet core" evidence="9">
    <location>
        <begin position="302"/>
        <end position="396"/>
    </location>
</feature>
<evidence type="ECO:0000256" key="7">
    <source>
        <dbReference type="SAM" id="Coils"/>
    </source>
</evidence>
<comment type="cofactor">
    <cofactor evidence="1">
        <name>Zn(2+)</name>
        <dbReference type="ChEBI" id="CHEBI:29105"/>
    </cofactor>
</comment>
<comment type="caution">
    <text evidence="10">The sequence shown here is derived from an EMBL/GenBank/DDBJ whole genome shotgun (WGS) entry which is preliminary data.</text>
</comment>
<dbReference type="GO" id="GO:0004222">
    <property type="term" value="F:metalloendopeptidase activity"/>
    <property type="evidence" value="ECO:0007669"/>
    <property type="project" value="TreeGrafter"/>
</dbReference>
<gene>
    <name evidence="10" type="ORF">M8523_13410</name>
</gene>
<dbReference type="PANTHER" id="PTHR21666">
    <property type="entry name" value="PEPTIDASE-RELATED"/>
    <property type="match status" value="1"/>
</dbReference>
<dbReference type="Pfam" id="PF01551">
    <property type="entry name" value="Peptidase_M23"/>
    <property type="match status" value="1"/>
</dbReference>
<evidence type="ECO:0000256" key="2">
    <source>
        <dbReference type="ARBA" id="ARBA00022670"/>
    </source>
</evidence>
<accession>A0AA42CN49</accession>
<keyword evidence="11" id="KW-1185">Reference proteome</keyword>
<evidence type="ECO:0000256" key="3">
    <source>
        <dbReference type="ARBA" id="ARBA00022723"/>
    </source>
</evidence>
<reference evidence="10" key="1">
    <citation type="submission" date="2022-05" db="EMBL/GenBank/DDBJ databases">
        <authorList>
            <person name="Pankratov T."/>
        </authorList>
    </citation>
    <scope>NUCLEOTIDE SEQUENCE</scope>
    <source>
        <strain evidence="10">BP6-180914</strain>
    </source>
</reference>
<dbReference type="EMBL" id="JAMOIM010000008">
    <property type="protein sequence ID" value="MCW6509020.1"/>
    <property type="molecule type" value="Genomic_DNA"/>
</dbReference>
<keyword evidence="6" id="KW-0482">Metalloprotease</keyword>
<feature type="transmembrane region" description="Helical" evidence="8">
    <location>
        <begin position="34"/>
        <end position="59"/>
    </location>
</feature>
<evidence type="ECO:0000256" key="1">
    <source>
        <dbReference type="ARBA" id="ARBA00001947"/>
    </source>
</evidence>
<evidence type="ECO:0000256" key="6">
    <source>
        <dbReference type="ARBA" id="ARBA00023049"/>
    </source>
</evidence>
<dbReference type="PANTHER" id="PTHR21666:SF288">
    <property type="entry name" value="CELL DIVISION PROTEIN YTFB"/>
    <property type="match status" value="1"/>
</dbReference>
<keyword evidence="3" id="KW-0479">Metal-binding</keyword>
<dbReference type="RefSeq" id="WP_282585390.1">
    <property type="nucleotide sequence ID" value="NZ_JAMOIM010000008.1"/>
</dbReference>
<dbReference type="InterPro" id="IPR050570">
    <property type="entry name" value="Cell_wall_metabolism_enzyme"/>
</dbReference>
<dbReference type="GO" id="GO:0006508">
    <property type="term" value="P:proteolysis"/>
    <property type="evidence" value="ECO:0007669"/>
    <property type="project" value="UniProtKB-KW"/>
</dbReference>
<keyword evidence="8" id="KW-0812">Transmembrane</keyword>
<keyword evidence="7" id="KW-0175">Coiled coil</keyword>
<proteinExistence type="predicted"/>
<dbReference type="InterPro" id="IPR016047">
    <property type="entry name" value="M23ase_b-sheet_dom"/>
</dbReference>
<dbReference type="SUPFAM" id="SSF51261">
    <property type="entry name" value="Duplicated hybrid motif"/>
    <property type="match status" value="1"/>
</dbReference>
<dbReference type="InterPro" id="IPR011055">
    <property type="entry name" value="Dup_hybrid_motif"/>
</dbReference>
<dbReference type="GO" id="GO:0046872">
    <property type="term" value="F:metal ion binding"/>
    <property type="evidence" value="ECO:0007669"/>
    <property type="project" value="UniProtKB-KW"/>
</dbReference>
<keyword evidence="8" id="KW-1133">Transmembrane helix</keyword>
<keyword evidence="2" id="KW-0645">Protease</keyword>
<evidence type="ECO:0000313" key="11">
    <source>
        <dbReference type="Proteomes" id="UP001165667"/>
    </source>
</evidence>
<evidence type="ECO:0000259" key="9">
    <source>
        <dbReference type="Pfam" id="PF01551"/>
    </source>
</evidence>
<feature type="coiled-coil region" evidence="7">
    <location>
        <begin position="75"/>
        <end position="102"/>
    </location>
</feature>
<dbReference type="Proteomes" id="UP001165667">
    <property type="component" value="Unassembled WGS sequence"/>
</dbReference>
<organism evidence="10 11">
    <name type="scientific">Lichenifustis flavocetrariae</name>
    <dbReference type="NCBI Taxonomy" id="2949735"/>
    <lineage>
        <taxon>Bacteria</taxon>
        <taxon>Pseudomonadati</taxon>
        <taxon>Pseudomonadota</taxon>
        <taxon>Alphaproteobacteria</taxon>
        <taxon>Hyphomicrobiales</taxon>
        <taxon>Lichenihabitantaceae</taxon>
        <taxon>Lichenifustis</taxon>
    </lineage>
</organism>
<dbReference type="CDD" id="cd12797">
    <property type="entry name" value="M23_peptidase"/>
    <property type="match status" value="1"/>
</dbReference>